<reference evidence="2" key="2">
    <citation type="submission" date="2021-08" db="EMBL/GenBank/DDBJ databases">
        <authorList>
            <person name="Tani A."/>
            <person name="Ola A."/>
            <person name="Ogura Y."/>
            <person name="Katsura K."/>
            <person name="Hayashi T."/>
        </authorList>
    </citation>
    <scope>NUCLEOTIDE SEQUENCE</scope>
    <source>
        <strain evidence="2">NBRC 15689</strain>
    </source>
</reference>
<keyword evidence="3" id="KW-1185">Reference proteome</keyword>
<dbReference type="EMBL" id="BPQV01000013">
    <property type="protein sequence ID" value="GJE29127.1"/>
    <property type="molecule type" value="Genomic_DNA"/>
</dbReference>
<sequence length="76" mass="8488">MPEPQVVAVIAKNAVEEVRVALTEFNGHELVDVRIYASFDDSDAERRPTKKGISLKREKLPELIQGLEQALREGEG</sequence>
<dbReference type="RefSeq" id="WP_238313323.1">
    <property type="nucleotide sequence ID" value="NZ_BPQV01000013.1"/>
</dbReference>
<dbReference type="Gene3D" id="2.30.31.10">
    <property type="entry name" value="Transcriptional Coactivator Pc4, Chain A"/>
    <property type="match status" value="1"/>
</dbReference>
<evidence type="ECO:0000313" key="2">
    <source>
        <dbReference type="EMBL" id="GJE29127.1"/>
    </source>
</evidence>
<protein>
    <recommendedName>
        <fullName evidence="1">Transcriptional coactivator p15 (PC4) C-terminal domain-containing protein</fullName>
    </recommendedName>
</protein>
<evidence type="ECO:0000259" key="1">
    <source>
        <dbReference type="Pfam" id="PF02229"/>
    </source>
</evidence>
<evidence type="ECO:0000313" key="3">
    <source>
        <dbReference type="Proteomes" id="UP001055156"/>
    </source>
</evidence>
<feature type="domain" description="Transcriptional coactivator p15 (PC4) C-terminal" evidence="1">
    <location>
        <begin position="16"/>
        <end position="65"/>
    </location>
</feature>
<dbReference type="SUPFAM" id="SSF54447">
    <property type="entry name" value="ssDNA-binding transcriptional regulator domain"/>
    <property type="match status" value="1"/>
</dbReference>
<dbReference type="InterPro" id="IPR003173">
    <property type="entry name" value="PC4_C"/>
</dbReference>
<proteinExistence type="predicted"/>
<dbReference type="Proteomes" id="UP001055156">
    <property type="component" value="Unassembled WGS sequence"/>
</dbReference>
<accession>A0ABQ4TBT9</accession>
<comment type="caution">
    <text evidence="2">The sequence shown here is derived from an EMBL/GenBank/DDBJ whole genome shotgun (WGS) entry which is preliminary data.</text>
</comment>
<dbReference type="InterPro" id="IPR009044">
    <property type="entry name" value="ssDNA-bd_transcriptional_reg"/>
</dbReference>
<reference evidence="2" key="1">
    <citation type="journal article" date="2021" name="Front. Microbiol.">
        <title>Comprehensive Comparative Genomics and Phenotyping of Methylobacterium Species.</title>
        <authorList>
            <person name="Alessa O."/>
            <person name="Ogura Y."/>
            <person name="Fujitani Y."/>
            <person name="Takami H."/>
            <person name="Hayashi T."/>
            <person name="Sahin N."/>
            <person name="Tani A."/>
        </authorList>
    </citation>
    <scope>NUCLEOTIDE SEQUENCE</scope>
    <source>
        <strain evidence="2">NBRC 15689</strain>
    </source>
</reference>
<dbReference type="Pfam" id="PF02229">
    <property type="entry name" value="PC4"/>
    <property type="match status" value="1"/>
</dbReference>
<gene>
    <name evidence="2" type="ORF">LKMONMHP_4006</name>
</gene>
<name>A0ABQ4TBT9_METOR</name>
<organism evidence="2 3">
    <name type="scientific">Methylobacterium organophilum</name>
    <dbReference type="NCBI Taxonomy" id="410"/>
    <lineage>
        <taxon>Bacteria</taxon>
        <taxon>Pseudomonadati</taxon>
        <taxon>Pseudomonadota</taxon>
        <taxon>Alphaproteobacteria</taxon>
        <taxon>Hyphomicrobiales</taxon>
        <taxon>Methylobacteriaceae</taxon>
        <taxon>Methylobacterium</taxon>
    </lineage>
</organism>